<feature type="transmembrane region" description="Helical" evidence="6">
    <location>
        <begin position="452"/>
        <end position="470"/>
    </location>
</feature>
<comment type="subcellular location">
    <subcellularLocation>
        <location evidence="1">Membrane</location>
        <topology evidence="1">Multi-pass membrane protein</topology>
    </subcellularLocation>
</comment>
<sequence>MDATAIDRILIELNPFGRVQILFVVSSAYIQFFLPMTGQSINFLAATPSHHCTLRDGYLLNQSVPIEEAENGDTVYSQCLEYSNPDIRNSTRECQNGWEYETDVYGETIISEWDLVCDQNAVAEISQSVLQVGGFIGAFVFGILADRYGRRPSFLLALFLYALFGIVICFSPNYTMFVIIRFFCGFSQMAVWVCFSSNISEYMIPKYRNRAMTVPAISFSFGLMFMALLAFLIRDWRYFQLAIISPVAFGLCGMWFLPESLRWLSSKGRTKATDDLIRKLAKQNGSEVPKIIYDAKPEHVHGISTVTEKVEEQTASKNGEVIHLNLTELKKERTFSVSSDDITTGPVRILAAHDTYNISLEEERNRQMETPVEKETKTKGYNYFDLFKPPVLHVTLVLGILRLCYTIVYFGFALSTGRLAGNPYLNFFYSALVEVPARFLAPIVYNLIRRTYTLSICFFACAASLILIIFMPDETKEGVDLSVLKTVLSLTGKFFVVLTLAGLMLLVMELYPTTIRNKGNGFTLCLGRIGAILAPFMLYMDEFRPNFSLITMASLSVVTAFSVLTLPDTRTTSQPQTSEDLRQMMGSKGRKKEEQGHQNEAFKLENIS</sequence>
<feature type="region of interest" description="Disordered" evidence="5">
    <location>
        <begin position="569"/>
        <end position="608"/>
    </location>
</feature>
<feature type="transmembrane region" description="Helical" evidence="6">
    <location>
        <begin position="520"/>
        <end position="540"/>
    </location>
</feature>
<evidence type="ECO:0000256" key="5">
    <source>
        <dbReference type="SAM" id="MobiDB-lite"/>
    </source>
</evidence>
<dbReference type="InterPro" id="IPR011701">
    <property type="entry name" value="MFS"/>
</dbReference>
<dbReference type="Proteomes" id="UP000230750">
    <property type="component" value="Unassembled WGS sequence"/>
</dbReference>
<evidence type="ECO:0000256" key="2">
    <source>
        <dbReference type="ARBA" id="ARBA00022692"/>
    </source>
</evidence>
<protein>
    <submittedName>
        <fullName evidence="8">Putative organic cation transporter protein-like</fullName>
    </submittedName>
</protein>
<feature type="transmembrane region" description="Helical" evidence="6">
    <location>
        <begin position="179"/>
        <end position="199"/>
    </location>
</feature>
<keyword evidence="3 6" id="KW-1133">Transmembrane helix</keyword>
<feature type="transmembrane region" description="Helical" evidence="6">
    <location>
        <begin position="128"/>
        <end position="145"/>
    </location>
</feature>
<dbReference type="GO" id="GO:0022857">
    <property type="term" value="F:transmembrane transporter activity"/>
    <property type="evidence" value="ECO:0007669"/>
    <property type="project" value="InterPro"/>
</dbReference>
<dbReference type="Pfam" id="PF07690">
    <property type="entry name" value="MFS_1"/>
    <property type="match status" value="1"/>
</dbReference>
<evidence type="ECO:0000256" key="3">
    <source>
        <dbReference type="ARBA" id="ARBA00022989"/>
    </source>
</evidence>
<accession>A0A2G8JTR7</accession>
<dbReference type="GO" id="GO:0016020">
    <property type="term" value="C:membrane"/>
    <property type="evidence" value="ECO:0007669"/>
    <property type="project" value="UniProtKB-SubCell"/>
</dbReference>
<name>A0A2G8JTR7_STIJA</name>
<organism evidence="8 9">
    <name type="scientific">Stichopus japonicus</name>
    <name type="common">Sea cucumber</name>
    <dbReference type="NCBI Taxonomy" id="307972"/>
    <lineage>
        <taxon>Eukaryota</taxon>
        <taxon>Metazoa</taxon>
        <taxon>Echinodermata</taxon>
        <taxon>Eleutherozoa</taxon>
        <taxon>Echinozoa</taxon>
        <taxon>Holothuroidea</taxon>
        <taxon>Aspidochirotacea</taxon>
        <taxon>Aspidochirotida</taxon>
        <taxon>Stichopodidae</taxon>
        <taxon>Apostichopus</taxon>
    </lineage>
</organism>
<keyword evidence="4 6" id="KW-0472">Membrane</keyword>
<dbReference type="PANTHER" id="PTHR24064">
    <property type="entry name" value="SOLUTE CARRIER FAMILY 22 MEMBER"/>
    <property type="match status" value="1"/>
</dbReference>
<evidence type="ECO:0000313" key="9">
    <source>
        <dbReference type="Proteomes" id="UP000230750"/>
    </source>
</evidence>
<evidence type="ECO:0000256" key="1">
    <source>
        <dbReference type="ARBA" id="ARBA00004141"/>
    </source>
</evidence>
<dbReference type="InterPro" id="IPR020846">
    <property type="entry name" value="MFS_dom"/>
</dbReference>
<dbReference type="STRING" id="307972.A0A2G8JTR7"/>
<feature type="transmembrane region" description="Helical" evidence="6">
    <location>
        <begin position="391"/>
        <end position="412"/>
    </location>
</feature>
<feature type="transmembrane region" description="Helical" evidence="6">
    <location>
        <begin position="238"/>
        <end position="257"/>
    </location>
</feature>
<feature type="transmembrane region" description="Helical" evidence="6">
    <location>
        <begin position="490"/>
        <end position="508"/>
    </location>
</feature>
<feature type="compositionally biased region" description="Polar residues" evidence="5">
    <location>
        <begin position="569"/>
        <end position="578"/>
    </location>
</feature>
<reference evidence="8 9" key="1">
    <citation type="journal article" date="2017" name="PLoS Biol.">
        <title>The sea cucumber genome provides insights into morphological evolution and visceral regeneration.</title>
        <authorList>
            <person name="Zhang X."/>
            <person name="Sun L."/>
            <person name="Yuan J."/>
            <person name="Sun Y."/>
            <person name="Gao Y."/>
            <person name="Zhang L."/>
            <person name="Li S."/>
            <person name="Dai H."/>
            <person name="Hamel J.F."/>
            <person name="Liu C."/>
            <person name="Yu Y."/>
            <person name="Liu S."/>
            <person name="Lin W."/>
            <person name="Guo K."/>
            <person name="Jin S."/>
            <person name="Xu P."/>
            <person name="Storey K.B."/>
            <person name="Huan P."/>
            <person name="Zhang T."/>
            <person name="Zhou Y."/>
            <person name="Zhang J."/>
            <person name="Lin C."/>
            <person name="Li X."/>
            <person name="Xing L."/>
            <person name="Huo D."/>
            <person name="Sun M."/>
            <person name="Wang L."/>
            <person name="Mercier A."/>
            <person name="Li F."/>
            <person name="Yang H."/>
            <person name="Xiang J."/>
        </authorList>
    </citation>
    <scope>NUCLEOTIDE SEQUENCE [LARGE SCALE GENOMIC DNA]</scope>
    <source>
        <strain evidence="8">Shaxun</strain>
        <tissue evidence="8">Muscle</tissue>
    </source>
</reference>
<keyword evidence="9" id="KW-1185">Reference proteome</keyword>
<dbReference type="InterPro" id="IPR036259">
    <property type="entry name" value="MFS_trans_sf"/>
</dbReference>
<evidence type="ECO:0000313" key="8">
    <source>
        <dbReference type="EMBL" id="PIK39110.1"/>
    </source>
</evidence>
<keyword evidence="2 6" id="KW-0812">Transmembrane</keyword>
<proteinExistence type="predicted"/>
<feature type="transmembrane region" description="Helical" evidence="6">
    <location>
        <begin position="154"/>
        <end position="173"/>
    </location>
</feature>
<comment type="caution">
    <text evidence="8">The sequence shown here is derived from an EMBL/GenBank/DDBJ whole genome shotgun (WGS) entry which is preliminary data.</text>
</comment>
<feature type="domain" description="Major facilitator superfamily (MFS) profile" evidence="7">
    <location>
        <begin position="24"/>
        <end position="571"/>
    </location>
</feature>
<feature type="transmembrane region" description="Helical" evidence="6">
    <location>
        <begin position="546"/>
        <end position="566"/>
    </location>
</feature>
<gene>
    <name evidence="8" type="ORF">BSL78_24056</name>
</gene>
<dbReference type="AlphaFoldDB" id="A0A2G8JTR7"/>
<feature type="compositionally biased region" description="Basic and acidic residues" evidence="5">
    <location>
        <begin position="591"/>
        <end position="608"/>
    </location>
</feature>
<dbReference type="EMBL" id="MRZV01001276">
    <property type="protein sequence ID" value="PIK39110.1"/>
    <property type="molecule type" value="Genomic_DNA"/>
</dbReference>
<evidence type="ECO:0000259" key="7">
    <source>
        <dbReference type="PROSITE" id="PS50850"/>
    </source>
</evidence>
<dbReference type="PROSITE" id="PS50850">
    <property type="entry name" value="MFS"/>
    <property type="match status" value="1"/>
</dbReference>
<dbReference type="Gene3D" id="1.20.1250.20">
    <property type="entry name" value="MFS general substrate transporter like domains"/>
    <property type="match status" value="1"/>
</dbReference>
<feature type="transmembrane region" description="Helical" evidence="6">
    <location>
        <begin position="424"/>
        <end position="445"/>
    </location>
</feature>
<evidence type="ECO:0000256" key="4">
    <source>
        <dbReference type="ARBA" id="ARBA00023136"/>
    </source>
</evidence>
<dbReference type="SUPFAM" id="SSF103473">
    <property type="entry name" value="MFS general substrate transporter"/>
    <property type="match status" value="1"/>
</dbReference>
<feature type="transmembrane region" description="Helical" evidence="6">
    <location>
        <begin position="211"/>
        <end position="232"/>
    </location>
</feature>
<evidence type="ECO:0000256" key="6">
    <source>
        <dbReference type="SAM" id="Phobius"/>
    </source>
</evidence>
<dbReference type="OrthoDB" id="5296287at2759"/>